<keyword evidence="5" id="KW-1185">Reference proteome</keyword>
<dbReference type="InterPro" id="IPR024655">
    <property type="entry name" value="Asl1_glyco_hydro_catalytic"/>
</dbReference>
<reference evidence="4" key="1">
    <citation type="submission" date="2021-12" db="EMBL/GenBank/DDBJ databases">
        <title>Discovery of the Pendulisporaceae a myxobacterial family with distinct sporulation behavior and unique specialized metabolism.</title>
        <authorList>
            <person name="Garcia R."/>
            <person name="Popoff A."/>
            <person name="Bader C.D."/>
            <person name="Loehr J."/>
            <person name="Walesch S."/>
            <person name="Walt C."/>
            <person name="Boldt J."/>
            <person name="Bunk B."/>
            <person name="Haeckl F.J.F.P.J."/>
            <person name="Gunesch A.P."/>
            <person name="Birkelbach J."/>
            <person name="Nuebel U."/>
            <person name="Pietschmann T."/>
            <person name="Bach T."/>
            <person name="Mueller R."/>
        </authorList>
    </citation>
    <scope>NUCLEOTIDE SEQUENCE</scope>
    <source>
        <strain evidence="4">MSr11367</strain>
    </source>
</reference>
<organism evidence="4 5">
    <name type="scientific">Pendulispora rubella</name>
    <dbReference type="NCBI Taxonomy" id="2741070"/>
    <lineage>
        <taxon>Bacteria</taxon>
        <taxon>Pseudomonadati</taxon>
        <taxon>Myxococcota</taxon>
        <taxon>Myxococcia</taxon>
        <taxon>Myxococcales</taxon>
        <taxon>Sorangiineae</taxon>
        <taxon>Pendulisporaceae</taxon>
        <taxon>Pendulispora</taxon>
    </lineage>
</organism>
<evidence type="ECO:0000259" key="3">
    <source>
        <dbReference type="Pfam" id="PF11790"/>
    </source>
</evidence>
<dbReference type="GO" id="GO:0016787">
    <property type="term" value="F:hydrolase activity"/>
    <property type="evidence" value="ECO:0007669"/>
    <property type="project" value="UniProtKB-KW"/>
</dbReference>
<feature type="compositionally biased region" description="Gly residues" evidence="1">
    <location>
        <begin position="30"/>
        <end position="41"/>
    </location>
</feature>
<keyword evidence="2" id="KW-0732">Signal</keyword>
<proteinExistence type="predicted"/>
<sequence length="307" mass="33345">MQTSFPRWLAFFVCTLALACSSNSSPTDGPNGGTSSGGAGADAGNDGEAPPVSQDASAPGKVTKRGVAYGFRAVADLDAVSAGLGGVGWTYNWSPKPDSSKAGVEFVPMVWGGRFDVDQLAKDIPPGSKYLLTFNEPNFHAQSNLTPQQAAALWPKLEAFATSRGMRLVSPAVNYCGGACNETDPFKWLDAFFAECKGCRVDYVAFHWYACTKEALTWVLGQYETKYQRPVWLTEFSCLDRDGLSEAVELQYMRDAVAVLEADPKVFRYAWFTGRFDSQHAVDLLRPKAGELSPLGQQYISLPMAGR</sequence>
<evidence type="ECO:0000313" key="4">
    <source>
        <dbReference type="EMBL" id="WXB01857.1"/>
    </source>
</evidence>
<evidence type="ECO:0000313" key="5">
    <source>
        <dbReference type="Proteomes" id="UP001374803"/>
    </source>
</evidence>
<dbReference type="PANTHER" id="PTHR34154">
    <property type="entry name" value="ALKALI-SENSITIVE LINKAGE PROTEIN 1"/>
    <property type="match status" value="1"/>
</dbReference>
<keyword evidence="4" id="KW-0378">Hydrolase</keyword>
<dbReference type="Gene3D" id="3.20.20.80">
    <property type="entry name" value="Glycosidases"/>
    <property type="match status" value="1"/>
</dbReference>
<dbReference type="Proteomes" id="UP001374803">
    <property type="component" value="Chromosome"/>
</dbReference>
<dbReference type="Pfam" id="PF11790">
    <property type="entry name" value="Glyco_hydro_cc"/>
    <property type="match status" value="1"/>
</dbReference>
<dbReference type="SUPFAM" id="SSF51445">
    <property type="entry name" value="(Trans)glycosidases"/>
    <property type="match status" value="1"/>
</dbReference>
<protein>
    <submittedName>
        <fullName evidence="4">Glycoside hydrolase family protein</fullName>
    </submittedName>
</protein>
<feature type="domain" description="Asl1-like glycosyl hydrolase catalytic" evidence="3">
    <location>
        <begin position="68"/>
        <end position="299"/>
    </location>
</feature>
<dbReference type="InterPro" id="IPR053183">
    <property type="entry name" value="ASL1"/>
</dbReference>
<accession>A0ABZ2KZV0</accession>
<name>A0ABZ2KZV0_9BACT</name>
<dbReference type="InterPro" id="IPR017853">
    <property type="entry name" value="GH"/>
</dbReference>
<feature type="signal peptide" evidence="2">
    <location>
        <begin position="1"/>
        <end position="19"/>
    </location>
</feature>
<feature type="compositionally biased region" description="Low complexity" evidence="1">
    <location>
        <begin position="42"/>
        <end position="51"/>
    </location>
</feature>
<dbReference type="RefSeq" id="WP_394831475.1">
    <property type="nucleotide sequence ID" value="NZ_CP089929.1"/>
</dbReference>
<gene>
    <name evidence="4" type="ORF">LVJ94_33680</name>
</gene>
<dbReference type="EMBL" id="CP089983">
    <property type="protein sequence ID" value="WXB01857.1"/>
    <property type="molecule type" value="Genomic_DNA"/>
</dbReference>
<feature type="chain" id="PRO_5047196462" evidence="2">
    <location>
        <begin position="20"/>
        <end position="307"/>
    </location>
</feature>
<feature type="region of interest" description="Disordered" evidence="1">
    <location>
        <begin position="24"/>
        <end position="59"/>
    </location>
</feature>
<evidence type="ECO:0000256" key="2">
    <source>
        <dbReference type="SAM" id="SignalP"/>
    </source>
</evidence>
<dbReference type="PANTHER" id="PTHR34154:SF3">
    <property type="entry name" value="ALKALI-SENSITIVE LINKAGE PROTEIN 1"/>
    <property type="match status" value="1"/>
</dbReference>
<evidence type="ECO:0000256" key="1">
    <source>
        <dbReference type="SAM" id="MobiDB-lite"/>
    </source>
</evidence>
<dbReference type="PROSITE" id="PS51257">
    <property type="entry name" value="PROKAR_LIPOPROTEIN"/>
    <property type="match status" value="1"/>
</dbReference>